<dbReference type="Proteomes" id="UP000182998">
    <property type="component" value="Unassembled WGS sequence"/>
</dbReference>
<feature type="coiled-coil region" evidence="1">
    <location>
        <begin position="797"/>
        <end position="831"/>
    </location>
</feature>
<reference evidence="4" key="2">
    <citation type="submission" date="2014-09" db="EMBL/GenBank/DDBJ databases">
        <authorList>
            <person name="GOMEZ-VALERO Laura"/>
        </authorList>
    </citation>
    <scope>NUCLEOTIDE SEQUENCE</scope>
    <source>
        <strain evidence="4">ATCC33218</strain>
    </source>
</reference>
<evidence type="ECO:0000256" key="2">
    <source>
        <dbReference type="SAM" id="MobiDB-lite"/>
    </source>
</evidence>
<dbReference type="KEGG" id="tmc:LMI_2468"/>
<evidence type="ECO:0000313" key="7">
    <source>
        <dbReference type="Proteomes" id="UP000182998"/>
    </source>
</evidence>
<dbReference type="RefSeq" id="WP_045099923.1">
    <property type="nucleotide sequence ID" value="NZ_LNYM01000019.1"/>
</dbReference>
<reference evidence="5 7" key="3">
    <citation type="submission" date="2016-10" db="EMBL/GenBank/DDBJ databases">
        <authorList>
            <person name="Varghese N."/>
            <person name="Submissions S."/>
        </authorList>
    </citation>
    <scope>NUCLEOTIDE SEQUENCE [LARGE SCALE GENOMIC DNA]</scope>
    <source>
        <strain evidence="5 7">ATCC 33218</strain>
    </source>
</reference>
<keyword evidence="3" id="KW-0472">Membrane</keyword>
<protein>
    <submittedName>
        <fullName evidence="4">Uncharacterized protein</fullName>
    </submittedName>
</protein>
<dbReference type="Proteomes" id="UP000032414">
    <property type="component" value="Chromosome I"/>
</dbReference>
<dbReference type="STRING" id="451.B6N58_03855"/>
<dbReference type="PATRIC" id="fig|451.8.peg.2789"/>
<keyword evidence="7" id="KW-1185">Reference proteome</keyword>
<keyword evidence="3" id="KW-1133">Transmembrane helix</keyword>
<evidence type="ECO:0000256" key="1">
    <source>
        <dbReference type="SAM" id="Coils"/>
    </source>
</evidence>
<dbReference type="AlphaFoldDB" id="A0A098GIC2"/>
<dbReference type="HOGENOM" id="CLU_319801_0_0_6"/>
<sequence>MLILIVYNKSHNDEQIEFRMTIYRKLFGNYVEVMKQLGIPKALFDLLSSEKQYRKQALLDLHRTCYLSYSLTAEQIKDKLLHPINNSNYTQGDWDGAIFVDPILSAIRANSFATRLVTEEHKESLKEFDKQNLRMCYLDDQGQLCALSFGYIRDDSNAEIPESKRKHWLTAAIIKNVNHPFGEREVTFLGDTELLDDPAISASGHIVRKRMPERESSINEKGLLAEIQKATNSADLNQLIASVFQPDGTFSPLGFRELAGRLHENHNIDNRDERKTRLIKYIEFARSLPANEALEATLKEIEGSVDTDLNFFTNSRFEQVLKKLSEAITTSLQANEDMNNNVRERFQVANNLIFLATNLQTYTDFTNNSENTADYSVYIQFTKTEKKLRELISATLSSSENPPEDATLYANKSLETLVKEENSKAEKIKKFLELLQSYKPQTNNNSAFKEFVERQRTRHTDPDFYDQNEKFMARLKIELEAFLGNQKAQQPRLFDQLDSHIQQLERYINDTKALNPDYLQKLLSSRLNDLKAIQKNPSADDVDKYIDKTFEEFRDLFLDEIFSNDKTLFRKGIDYLLPPSSEEEGFDSIELSEPSQKSGAKVLLSKESEEFQNKILQRAEALVKHNNERIDKFYRRLAKLDELLDKTEGISPIFKDKLKSKITDFLGKKDSSPIPSADYLRCGNFRQLVETLAHDAHHLEKQIIYKETAQLIELCNIPAQEPHAPEDKGFFVRNRNTLISVGILSAIAGGCIASGFLAPVGFAIALGLFIAGGVSGIAVLVGLIKTAYDESKFIDVIEDYESEAKEYDRITQQIEDLNRAADKRIVNLENDFDHSVELILENKEEISELFVRLGESLENAEMHTQEGLNHPVKPIVLPPESSGKSPRKPVPEIDAPGDEEANIFGTKQ</sequence>
<feature type="transmembrane region" description="Helical" evidence="3">
    <location>
        <begin position="738"/>
        <end position="758"/>
    </location>
</feature>
<keyword evidence="3" id="KW-0812">Transmembrane</keyword>
<reference evidence="6" key="1">
    <citation type="submission" date="2014-09" db="EMBL/GenBank/DDBJ databases">
        <authorList>
            <person name="Gomez-Valero L."/>
        </authorList>
    </citation>
    <scope>NUCLEOTIDE SEQUENCE [LARGE SCALE GENOMIC DNA]</scope>
    <source>
        <strain evidence="6">ATCC33218</strain>
    </source>
</reference>
<feature type="transmembrane region" description="Helical" evidence="3">
    <location>
        <begin position="764"/>
        <end position="784"/>
    </location>
</feature>
<evidence type="ECO:0000313" key="5">
    <source>
        <dbReference type="EMBL" id="SCY21871.1"/>
    </source>
</evidence>
<evidence type="ECO:0000313" key="6">
    <source>
        <dbReference type="Proteomes" id="UP000032414"/>
    </source>
</evidence>
<organism evidence="4 6">
    <name type="scientific">Legionella micdadei</name>
    <name type="common">Tatlockia micdadei</name>
    <dbReference type="NCBI Taxonomy" id="451"/>
    <lineage>
        <taxon>Bacteria</taxon>
        <taxon>Pseudomonadati</taxon>
        <taxon>Pseudomonadota</taxon>
        <taxon>Gammaproteobacteria</taxon>
        <taxon>Legionellales</taxon>
        <taxon>Legionellaceae</taxon>
        <taxon>Legionella</taxon>
    </lineage>
</organism>
<keyword evidence="1" id="KW-0175">Coiled coil</keyword>
<evidence type="ECO:0000313" key="4">
    <source>
        <dbReference type="EMBL" id="CEG61732.1"/>
    </source>
</evidence>
<gene>
    <name evidence="4" type="ORF">LMI_2468</name>
    <name evidence="5" type="ORF">SAMN02982997_01108</name>
</gene>
<name>A0A098GIC2_LEGMI</name>
<dbReference type="EMBL" id="FMVN01000005">
    <property type="protein sequence ID" value="SCY21871.1"/>
    <property type="molecule type" value="Genomic_DNA"/>
</dbReference>
<proteinExistence type="predicted"/>
<accession>A0A098GIC2</accession>
<dbReference type="EMBL" id="LN614830">
    <property type="protein sequence ID" value="CEG61732.1"/>
    <property type="molecule type" value="Genomic_DNA"/>
</dbReference>
<evidence type="ECO:0000256" key="3">
    <source>
        <dbReference type="SAM" id="Phobius"/>
    </source>
</evidence>
<feature type="region of interest" description="Disordered" evidence="2">
    <location>
        <begin position="863"/>
        <end position="908"/>
    </location>
</feature>